<evidence type="ECO:0000313" key="3">
    <source>
        <dbReference type="Proteomes" id="UP000502179"/>
    </source>
</evidence>
<dbReference type="Proteomes" id="UP000502179">
    <property type="component" value="Chromosome"/>
</dbReference>
<dbReference type="CDD" id="cd02038">
    <property type="entry name" value="FlhG-like"/>
    <property type="match status" value="1"/>
</dbReference>
<dbReference type="Pfam" id="PF01656">
    <property type="entry name" value="CbiA"/>
    <property type="match status" value="1"/>
</dbReference>
<proteinExistence type="predicted"/>
<evidence type="ECO:0000313" key="2">
    <source>
        <dbReference type="EMBL" id="QIJ72494.1"/>
    </source>
</evidence>
<keyword evidence="3" id="KW-1185">Reference proteome</keyword>
<dbReference type="PANTHER" id="PTHR43384">
    <property type="entry name" value="SEPTUM SITE-DETERMINING PROTEIN MIND HOMOLOG, CHLOROPLASTIC-RELATED"/>
    <property type="match status" value="1"/>
</dbReference>
<keyword evidence="1" id="KW-0067">ATP-binding</keyword>
<dbReference type="InterPro" id="IPR033875">
    <property type="entry name" value="FlhG"/>
</dbReference>
<dbReference type="PIRSF" id="PIRSF003092">
    <property type="entry name" value="MinD"/>
    <property type="match status" value="1"/>
</dbReference>
<feature type="binding site" evidence="1">
    <location>
        <begin position="9"/>
        <end position="16"/>
    </location>
    <ligand>
        <name>ATP</name>
        <dbReference type="ChEBI" id="CHEBI:30616"/>
    </ligand>
</feature>
<dbReference type="InterPro" id="IPR002586">
    <property type="entry name" value="CobQ/CobB/MinD/ParA_Nub-bd_dom"/>
</dbReference>
<gene>
    <name evidence="2" type="ORF">G4V39_09520</name>
</gene>
<organism evidence="2 3">
    <name type="scientific">Thermosulfuriphilus ammonigenes</name>
    <dbReference type="NCBI Taxonomy" id="1936021"/>
    <lineage>
        <taxon>Bacteria</taxon>
        <taxon>Pseudomonadati</taxon>
        <taxon>Thermodesulfobacteriota</taxon>
        <taxon>Thermodesulfobacteria</taxon>
        <taxon>Thermodesulfobacteriales</taxon>
        <taxon>Thermodesulfobacteriaceae</taxon>
        <taxon>Thermosulfuriphilus</taxon>
    </lineage>
</organism>
<dbReference type="PANTHER" id="PTHR43384:SF4">
    <property type="entry name" value="CELLULOSE BIOSYNTHESIS PROTEIN BCSQ-RELATED"/>
    <property type="match status" value="1"/>
</dbReference>
<dbReference type="InterPro" id="IPR025501">
    <property type="entry name" value="MinD_FleN"/>
</dbReference>
<dbReference type="GO" id="GO:0005524">
    <property type="term" value="F:ATP binding"/>
    <property type="evidence" value="ECO:0007669"/>
    <property type="project" value="UniProtKB-KW"/>
</dbReference>
<protein>
    <submittedName>
        <fullName evidence="2">MinD/ParA family protein</fullName>
    </submittedName>
</protein>
<accession>A0A6G7PXS6</accession>
<dbReference type="SUPFAM" id="SSF52540">
    <property type="entry name" value="P-loop containing nucleoside triphosphate hydrolases"/>
    <property type="match status" value="1"/>
</dbReference>
<dbReference type="GO" id="GO:0009898">
    <property type="term" value="C:cytoplasmic side of plasma membrane"/>
    <property type="evidence" value="ECO:0007669"/>
    <property type="project" value="TreeGrafter"/>
</dbReference>
<dbReference type="InterPro" id="IPR050625">
    <property type="entry name" value="ParA/MinD_ATPase"/>
</dbReference>
<dbReference type="RefSeq" id="WP_166032711.1">
    <property type="nucleotide sequence ID" value="NZ_CP048877.1"/>
</dbReference>
<dbReference type="GO" id="GO:0016887">
    <property type="term" value="F:ATP hydrolysis activity"/>
    <property type="evidence" value="ECO:0007669"/>
    <property type="project" value="TreeGrafter"/>
</dbReference>
<dbReference type="GO" id="GO:0005829">
    <property type="term" value="C:cytosol"/>
    <property type="evidence" value="ECO:0007669"/>
    <property type="project" value="TreeGrafter"/>
</dbReference>
<reference evidence="2 3" key="1">
    <citation type="submission" date="2020-02" db="EMBL/GenBank/DDBJ databases">
        <title>Genome analysis of Thermosulfuriphilus ammonigenes ST65T, an anaerobic thermophilic chemolithoautotrophic bacterium isolated from a deep-sea hydrothermal vent.</title>
        <authorList>
            <person name="Slobodkina G."/>
            <person name="Allioux M."/>
            <person name="Merkel A."/>
            <person name="Alain K."/>
            <person name="Jebbar M."/>
            <person name="Slobodkin A."/>
        </authorList>
    </citation>
    <scope>NUCLEOTIDE SEQUENCE [LARGE SCALE GENOMIC DNA]</scope>
    <source>
        <strain evidence="2 3">ST65</strain>
    </source>
</reference>
<name>A0A6G7PXS6_9BACT</name>
<sequence length="252" mass="27912">MIISVTSGKGGVGKTSLVVNMAKAVADLGGRVLVVDCDLGLANVDILLELAPSKNIQHVIMEGERLEEIVVSVPQGFDVLPASSGVAELTRLDNETKEILLEHLQGLWGRYQWVFFDTGAGIGDTVLWFNGLAHRIVVIITPEPTSLTDAYALIKVLHRHQGKQDFWIIINEVNNRREGQRLFEQIGRVVDRFLGVKVHLLGVIPQDRNFSQAIREQRLLIEGWPLSPASQAVREIAEVVFGWRSRLGKGRG</sequence>
<dbReference type="Gene3D" id="3.40.50.300">
    <property type="entry name" value="P-loop containing nucleotide triphosphate hydrolases"/>
    <property type="match status" value="1"/>
</dbReference>
<keyword evidence="1" id="KW-0547">Nucleotide-binding</keyword>
<dbReference type="InterPro" id="IPR027417">
    <property type="entry name" value="P-loop_NTPase"/>
</dbReference>
<dbReference type="AlphaFoldDB" id="A0A6G7PXS6"/>
<evidence type="ECO:0000256" key="1">
    <source>
        <dbReference type="PIRSR" id="PIRSR003092-1"/>
    </source>
</evidence>
<dbReference type="GO" id="GO:0051782">
    <property type="term" value="P:negative regulation of cell division"/>
    <property type="evidence" value="ECO:0007669"/>
    <property type="project" value="TreeGrafter"/>
</dbReference>
<dbReference type="KEGG" id="tav:G4V39_09520"/>
<dbReference type="EMBL" id="CP048877">
    <property type="protein sequence ID" value="QIJ72494.1"/>
    <property type="molecule type" value="Genomic_DNA"/>
</dbReference>